<evidence type="ECO:0000256" key="1">
    <source>
        <dbReference type="ARBA" id="ARBA00006270"/>
    </source>
</evidence>
<comment type="caution">
    <text evidence="5">The sequence shown here is derived from an EMBL/GenBank/DDBJ whole genome shotgun (WGS) entry which is preliminary data.</text>
</comment>
<dbReference type="PANTHER" id="PTHR47981">
    <property type="entry name" value="RAB FAMILY"/>
    <property type="match status" value="1"/>
</dbReference>
<keyword evidence="2" id="KW-0547">Nucleotide-binding</keyword>
<dbReference type="Gene3D" id="3.40.50.300">
    <property type="entry name" value="P-loop containing nucleotide triphosphate hydrolases"/>
    <property type="match status" value="1"/>
</dbReference>
<dbReference type="EMBL" id="LDAU01000171">
    <property type="protein sequence ID" value="KRX01281.1"/>
    <property type="molecule type" value="Genomic_DNA"/>
</dbReference>
<dbReference type="InterPro" id="IPR027417">
    <property type="entry name" value="P-loop_NTPase"/>
</dbReference>
<dbReference type="SMART" id="SM00175">
    <property type="entry name" value="RAB"/>
    <property type="match status" value="1"/>
</dbReference>
<dbReference type="Pfam" id="PF00071">
    <property type="entry name" value="Ras"/>
    <property type="match status" value="1"/>
</dbReference>
<accession>A0A0V0QGA4</accession>
<dbReference type="InterPro" id="IPR005225">
    <property type="entry name" value="Small_GTP-bd"/>
</dbReference>
<dbReference type="InterPro" id="IPR001806">
    <property type="entry name" value="Small_GTPase"/>
</dbReference>
<dbReference type="OMA" id="SKCFFRD"/>
<evidence type="ECO:0000313" key="5">
    <source>
        <dbReference type="EMBL" id="KRX01281.1"/>
    </source>
</evidence>
<evidence type="ECO:0000256" key="2">
    <source>
        <dbReference type="ARBA" id="ARBA00022741"/>
    </source>
</evidence>
<dbReference type="SUPFAM" id="SSF52540">
    <property type="entry name" value="P-loop containing nucleoside triphosphate hydrolases"/>
    <property type="match status" value="1"/>
</dbReference>
<dbReference type="PROSITE" id="PS51419">
    <property type="entry name" value="RAB"/>
    <property type="match status" value="1"/>
</dbReference>
<dbReference type="GO" id="GO:0005525">
    <property type="term" value="F:GTP binding"/>
    <property type="evidence" value="ECO:0007669"/>
    <property type="project" value="UniProtKB-KW"/>
</dbReference>
<dbReference type="PRINTS" id="PR00449">
    <property type="entry name" value="RASTRNSFRMNG"/>
</dbReference>
<keyword evidence="3" id="KW-0342">GTP-binding</keyword>
<dbReference type="FunFam" id="3.40.50.300:FF:001447">
    <property type="entry name" value="Ras-related protein Rab-1B"/>
    <property type="match status" value="1"/>
</dbReference>
<dbReference type="Proteomes" id="UP000054937">
    <property type="component" value="Unassembled WGS sequence"/>
</dbReference>
<feature type="region of interest" description="Disordered" evidence="4">
    <location>
        <begin position="1"/>
        <end position="28"/>
    </location>
</feature>
<dbReference type="NCBIfam" id="TIGR00231">
    <property type="entry name" value="small_GTP"/>
    <property type="match status" value="1"/>
</dbReference>
<protein>
    <submittedName>
        <fullName evidence="5">p-loop containing nucleoside triphosphate hydrolase</fullName>
    </submittedName>
</protein>
<keyword evidence="6" id="KW-1185">Reference proteome</keyword>
<dbReference type="GO" id="GO:0003924">
    <property type="term" value="F:GTPase activity"/>
    <property type="evidence" value="ECO:0007669"/>
    <property type="project" value="InterPro"/>
</dbReference>
<comment type="similarity">
    <text evidence="1">Belongs to the small GTPase superfamily. Rab family.</text>
</comment>
<reference evidence="5 6" key="1">
    <citation type="journal article" date="2015" name="Sci. Rep.">
        <title>Genome of the facultative scuticociliatosis pathogen Pseudocohnilembus persalinus provides insight into its virulence through horizontal gene transfer.</title>
        <authorList>
            <person name="Xiong J."/>
            <person name="Wang G."/>
            <person name="Cheng J."/>
            <person name="Tian M."/>
            <person name="Pan X."/>
            <person name="Warren A."/>
            <person name="Jiang C."/>
            <person name="Yuan D."/>
            <person name="Miao W."/>
        </authorList>
    </citation>
    <scope>NUCLEOTIDE SEQUENCE [LARGE SCALE GENOMIC DNA]</scope>
    <source>
        <strain evidence="5">36N120E</strain>
    </source>
</reference>
<proteinExistence type="inferred from homology"/>
<dbReference type="PANTHER" id="PTHR47981:SF20">
    <property type="entry name" value="RAS-RELATED PROTEIN RAB-7A"/>
    <property type="match status" value="1"/>
</dbReference>
<gene>
    <name evidence="5" type="ORF">PPERSA_11728</name>
</gene>
<evidence type="ECO:0000313" key="6">
    <source>
        <dbReference type="Proteomes" id="UP000054937"/>
    </source>
</evidence>
<sequence>MKSEQQMSTSSEEESNNQNSKQNKISKQNQNFIKFQPKIILLGDSTVGKTSILERYTNNNFNLHNTLTIGVDLRVTQHMVGDNKNMKLKIWDTSGQERFRAIAENFYKGAHVNQFLGELNL</sequence>
<dbReference type="OrthoDB" id="299331at2759"/>
<name>A0A0V0QGA4_PSEPJ</name>
<dbReference type="CDD" id="cd00154">
    <property type="entry name" value="Rab"/>
    <property type="match status" value="1"/>
</dbReference>
<evidence type="ECO:0000256" key="3">
    <source>
        <dbReference type="ARBA" id="ARBA00023134"/>
    </source>
</evidence>
<evidence type="ECO:0000256" key="4">
    <source>
        <dbReference type="SAM" id="MobiDB-lite"/>
    </source>
</evidence>
<keyword evidence="5" id="KW-0378">Hydrolase</keyword>
<dbReference type="InParanoid" id="A0A0V0QGA4"/>
<organism evidence="5 6">
    <name type="scientific">Pseudocohnilembus persalinus</name>
    <name type="common">Ciliate</name>
    <dbReference type="NCBI Taxonomy" id="266149"/>
    <lineage>
        <taxon>Eukaryota</taxon>
        <taxon>Sar</taxon>
        <taxon>Alveolata</taxon>
        <taxon>Ciliophora</taxon>
        <taxon>Intramacronucleata</taxon>
        <taxon>Oligohymenophorea</taxon>
        <taxon>Scuticociliatia</taxon>
        <taxon>Philasterida</taxon>
        <taxon>Pseudocohnilembidae</taxon>
        <taxon>Pseudocohnilembus</taxon>
    </lineage>
</organism>
<dbReference type="AlphaFoldDB" id="A0A0V0QGA4"/>